<organism evidence="2 3">
    <name type="scientific">Marinobacter nauticus</name>
    <name type="common">Marinobacter hydrocarbonoclasticus</name>
    <name type="synonym">Marinobacter aquaeolei</name>
    <dbReference type="NCBI Taxonomy" id="2743"/>
    <lineage>
        <taxon>Bacteria</taxon>
        <taxon>Pseudomonadati</taxon>
        <taxon>Pseudomonadota</taxon>
        <taxon>Gammaproteobacteria</taxon>
        <taxon>Pseudomonadales</taxon>
        <taxon>Marinobacteraceae</taxon>
        <taxon>Marinobacter</taxon>
    </lineage>
</organism>
<evidence type="ECO:0000313" key="2">
    <source>
        <dbReference type="EMBL" id="KAE8544136.1"/>
    </source>
</evidence>
<dbReference type="AlphaFoldDB" id="A0A833JPA9"/>
<comment type="caution">
    <text evidence="2">The sequence shown here is derived from an EMBL/GenBank/DDBJ whole genome shotgun (WGS) entry which is preliminary data.</text>
</comment>
<dbReference type="EMBL" id="WBMP01000021">
    <property type="protein sequence ID" value="KAE8544136.1"/>
    <property type="molecule type" value="Genomic_DNA"/>
</dbReference>
<evidence type="ECO:0000256" key="1">
    <source>
        <dbReference type="SAM" id="MobiDB-lite"/>
    </source>
</evidence>
<feature type="region of interest" description="Disordered" evidence="1">
    <location>
        <begin position="1"/>
        <end position="24"/>
    </location>
</feature>
<protein>
    <submittedName>
        <fullName evidence="2">Uncharacterized protein</fullName>
    </submittedName>
</protein>
<accession>A0A833JPA9</accession>
<gene>
    <name evidence="2" type="ORF">F6453_3520</name>
</gene>
<name>A0A833JPA9_MARNT</name>
<reference evidence="2 3" key="1">
    <citation type="submission" date="2019-10" db="EMBL/GenBank/DDBJ databases">
        <title>Draft genome sequence of Marinobacter hydrocarbonoclasticus NCT7M from the microbiome of the marine copepod.</title>
        <authorList>
            <person name="Nuttall R."/>
            <person name="Sharma G."/>
            <person name="Moisander P."/>
        </authorList>
    </citation>
    <scope>NUCLEOTIDE SEQUENCE [LARGE SCALE GENOMIC DNA]</scope>
    <source>
        <strain evidence="2 3">NCT7M</strain>
    </source>
</reference>
<evidence type="ECO:0000313" key="3">
    <source>
        <dbReference type="Proteomes" id="UP000469950"/>
    </source>
</evidence>
<dbReference type="Proteomes" id="UP000469950">
    <property type="component" value="Unassembled WGS sequence"/>
</dbReference>
<proteinExistence type="predicted"/>
<sequence>MKGPCFKQTARSEKPTSLARRYPENNAGRGAVVLGQNGRFVEA</sequence>